<feature type="region of interest" description="Disordered" evidence="1">
    <location>
        <begin position="459"/>
        <end position="523"/>
    </location>
</feature>
<organism evidence="2 3">
    <name type="scientific">Botryobasidium botryosum (strain FD-172 SS1)</name>
    <dbReference type="NCBI Taxonomy" id="930990"/>
    <lineage>
        <taxon>Eukaryota</taxon>
        <taxon>Fungi</taxon>
        <taxon>Dikarya</taxon>
        <taxon>Basidiomycota</taxon>
        <taxon>Agaricomycotina</taxon>
        <taxon>Agaricomycetes</taxon>
        <taxon>Cantharellales</taxon>
        <taxon>Botryobasidiaceae</taxon>
        <taxon>Botryobasidium</taxon>
    </lineage>
</organism>
<feature type="compositionally biased region" description="Low complexity" evidence="1">
    <location>
        <begin position="1"/>
        <end position="14"/>
    </location>
</feature>
<dbReference type="AlphaFoldDB" id="A0A067M221"/>
<feature type="compositionally biased region" description="Polar residues" evidence="1">
    <location>
        <begin position="336"/>
        <end position="347"/>
    </location>
</feature>
<feature type="compositionally biased region" description="Basic and acidic residues" evidence="1">
    <location>
        <begin position="261"/>
        <end position="280"/>
    </location>
</feature>
<name>A0A067M221_BOTB1</name>
<sequence>MAPRTRSSASASQSRARRIADPPPRPRRRVLDLSTHWPAPDDLLPDDEGSFSTARRYTCTRSRHARLAAWEVCRVRGEDETLLFYIPDHYQPHLRFLLYKLHSYYFCLETGAFDEVEASAPAIASTVRMWKDGAKRQLLFHHNLFTAIGDEVRAYLYQGLRRGAHPRHKLPSDVFLPTLDTFLLRELCGIRRAPEPHDPATLIAHVDELEDFDWVAWANRDERNEVWYGAIAGDPEPPSVDGSGMLPTGAWDLIERELMKARESAPARSPERKGKGKEQEAPSPSVEAKDGASGTNSAPCDEDMAAGVGGSVTAGSKGMEEGSSDEGPLNERPLSRSPSHLTKGSDQVSVSPPGSVPLVDEDMEFEGGAVEESPTDYVRAPSNAHISKQSPEVSDSERPANIQHHSPSPNNLFYNPIAGTGPRGARALRGASENVVTKEVKQEMITEVLLSEAENFATAGEGRGSWAGGDTRNTGTSAPIVLVPSSSPAGSPPLDEMEDASPVRPQAVSHAGRVASQEPREKR</sequence>
<feature type="region of interest" description="Disordered" evidence="1">
    <location>
        <begin position="261"/>
        <end position="433"/>
    </location>
</feature>
<feature type="compositionally biased region" description="Polar residues" evidence="1">
    <location>
        <begin position="403"/>
        <end position="413"/>
    </location>
</feature>
<feature type="compositionally biased region" description="Polar residues" evidence="1">
    <location>
        <begin position="384"/>
        <end position="393"/>
    </location>
</feature>
<feature type="region of interest" description="Disordered" evidence="1">
    <location>
        <begin position="1"/>
        <end position="31"/>
    </location>
</feature>
<reference evidence="3" key="1">
    <citation type="journal article" date="2014" name="Proc. Natl. Acad. Sci. U.S.A.">
        <title>Extensive sampling of basidiomycete genomes demonstrates inadequacy of the white-rot/brown-rot paradigm for wood decay fungi.</title>
        <authorList>
            <person name="Riley R."/>
            <person name="Salamov A.A."/>
            <person name="Brown D.W."/>
            <person name="Nagy L.G."/>
            <person name="Floudas D."/>
            <person name="Held B.W."/>
            <person name="Levasseur A."/>
            <person name="Lombard V."/>
            <person name="Morin E."/>
            <person name="Otillar R."/>
            <person name="Lindquist E.A."/>
            <person name="Sun H."/>
            <person name="LaButti K.M."/>
            <person name="Schmutz J."/>
            <person name="Jabbour D."/>
            <person name="Luo H."/>
            <person name="Baker S.E."/>
            <person name="Pisabarro A.G."/>
            <person name="Walton J.D."/>
            <person name="Blanchette R.A."/>
            <person name="Henrissat B."/>
            <person name="Martin F."/>
            <person name="Cullen D."/>
            <person name="Hibbett D.S."/>
            <person name="Grigoriev I.V."/>
        </authorList>
    </citation>
    <scope>NUCLEOTIDE SEQUENCE [LARGE SCALE GENOMIC DNA]</scope>
    <source>
        <strain evidence="3">FD-172 SS1</strain>
    </source>
</reference>
<dbReference type="InParanoid" id="A0A067M221"/>
<dbReference type="Proteomes" id="UP000027195">
    <property type="component" value="Unassembled WGS sequence"/>
</dbReference>
<accession>A0A067M221</accession>
<evidence type="ECO:0000313" key="2">
    <source>
        <dbReference type="EMBL" id="KDQ05641.1"/>
    </source>
</evidence>
<evidence type="ECO:0000313" key="3">
    <source>
        <dbReference type="Proteomes" id="UP000027195"/>
    </source>
</evidence>
<gene>
    <name evidence="2" type="ORF">BOTBODRAFT_182371</name>
</gene>
<protein>
    <submittedName>
        <fullName evidence="2">Uncharacterized protein</fullName>
    </submittedName>
</protein>
<evidence type="ECO:0000256" key="1">
    <source>
        <dbReference type="SAM" id="MobiDB-lite"/>
    </source>
</evidence>
<feature type="compositionally biased region" description="Low complexity" evidence="1">
    <location>
        <begin position="348"/>
        <end position="357"/>
    </location>
</feature>
<keyword evidence="3" id="KW-1185">Reference proteome</keyword>
<dbReference type="HOGENOM" id="CLU_520720_0_0_1"/>
<proteinExistence type="predicted"/>
<dbReference type="EMBL" id="KL198218">
    <property type="protein sequence ID" value="KDQ05641.1"/>
    <property type="molecule type" value="Genomic_DNA"/>
</dbReference>